<proteinExistence type="predicted"/>
<protein>
    <recommendedName>
        <fullName evidence="1">F-box domain-containing protein</fullName>
    </recommendedName>
</protein>
<evidence type="ECO:0000313" key="2">
    <source>
        <dbReference type="EMBL" id="MCL7024902.1"/>
    </source>
</evidence>
<dbReference type="InterPro" id="IPR053781">
    <property type="entry name" value="F-box_AtFBL13-like"/>
</dbReference>
<reference evidence="2" key="1">
    <citation type="submission" date="2022-03" db="EMBL/GenBank/DDBJ databases">
        <title>A functionally conserved STORR gene fusion in Papaver species that diverged 16.8 million years ago.</title>
        <authorList>
            <person name="Catania T."/>
        </authorList>
    </citation>
    <scope>NUCLEOTIDE SEQUENCE</scope>
    <source>
        <strain evidence="2">S-191538</strain>
    </source>
</reference>
<dbReference type="SUPFAM" id="SSF81383">
    <property type="entry name" value="F-box domain"/>
    <property type="match status" value="1"/>
</dbReference>
<evidence type="ECO:0000313" key="3">
    <source>
        <dbReference type="Proteomes" id="UP001177140"/>
    </source>
</evidence>
<name>A0AA41UYM5_PAPNU</name>
<comment type="caution">
    <text evidence="2">The sequence shown here is derived from an EMBL/GenBank/DDBJ whole genome shotgun (WGS) entry which is preliminary data.</text>
</comment>
<dbReference type="PANTHER" id="PTHR31293">
    <property type="entry name" value="RNI-LIKE SUPERFAMILY PROTEIN"/>
    <property type="match status" value="1"/>
</dbReference>
<dbReference type="Gene3D" id="1.20.1280.50">
    <property type="match status" value="1"/>
</dbReference>
<gene>
    <name evidence="2" type="ORF">MKW94_030138</name>
</gene>
<dbReference type="InterPro" id="IPR055294">
    <property type="entry name" value="FBL60-like"/>
</dbReference>
<dbReference type="EMBL" id="JAJJMA010039352">
    <property type="protein sequence ID" value="MCL7024902.1"/>
    <property type="molecule type" value="Genomic_DNA"/>
</dbReference>
<sequence>MAKRICSHIVIREPVDQISTLPDDVLVRILSLVPTEQAVTTRFLSKRWKSLRTLLAQLDLDYVSFCKSYNIKYKEHKNMWFHKFFEFVDYVFTHHQVKHLPRLRFAFNINHATHKQYGFKKNYSSEVRKLVIF</sequence>
<keyword evidence="3" id="KW-1185">Reference proteome</keyword>
<dbReference type="Proteomes" id="UP001177140">
    <property type="component" value="Unassembled WGS sequence"/>
</dbReference>
<dbReference type="PROSITE" id="PS50181">
    <property type="entry name" value="FBOX"/>
    <property type="match status" value="1"/>
</dbReference>
<dbReference type="InterPro" id="IPR001810">
    <property type="entry name" value="F-box_dom"/>
</dbReference>
<dbReference type="InterPro" id="IPR036047">
    <property type="entry name" value="F-box-like_dom_sf"/>
</dbReference>
<dbReference type="Pfam" id="PF00646">
    <property type="entry name" value="F-box"/>
    <property type="match status" value="1"/>
</dbReference>
<dbReference type="CDD" id="cd22160">
    <property type="entry name" value="F-box_AtFBL13-like"/>
    <property type="match status" value="1"/>
</dbReference>
<accession>A0AA41UYM5</accession>
<organism evidence="2 3">
    <name type="scientific">Papaver nudicaule</name>
    <name type="common">Iceland poppy</name>
    <dbReference type="NCBI Taxonomy" id="74823"/>
    <lineage>
        <taxon>Eukaryota</taxon>
        <taxon>Viridiplantae</taxon>
        <taxon>Streptophyta</taxon>
        <taxon>Embryophyta</taxon>
        <taxon>Tracheophyta</taxon>
        <taxon>Spermatophyta</taxon>
        <taxon>Magnoliopsida</taxon>
        <taxon>Ranunculales</taxon>
        <taxon>Papaveraceae</taxon>
        <taxon>Papaveroideae</taxon>
        <taxon>Papaver</taxon>
    </lineage>
</organism>
<dbReference type="PANTHER" id="PTHR31293:SF12">
    <property type="entry name" value="RNI-LIKE SUPERFAMILY PROTEIN"/>
    <property type="match status" value="1"/>
</dbReference>
<dbReference type="AlphaFoldDB" id="A0AA41UYM5"/>
<evidence type="ECO:0000259" key="1">
    <source>
        <dbReference type="PROSITE" id="PS50181"/>
    </source>
</evidence>
<feature type="domain" description="F-box" evidence="1">
    <location>
        <begin position="15"/>
        <end position="65"/>
    </location>
</feature>